<feature type="compositionally biased region" description="Basic and acidic residues" evidence="2">
    <location>
        <begin position="1"/>
        <end position="24"/>
    </location>
</feature>
<dbReference type="InterPro" id="IPR015157">
    <property type="entry name" value="TMA7"/>
</dbReference>
<feature type="region of interest" description="Disordered" evidence="2">
    <location>
        <begin position="1"/>
        <end position="30"/>
    </location>
</feature>
<protein>
    <submittedName>
        <fullName evidence="3">(raccoon dog) hypothetical protein</fullName>
    </submittedName>
</protein>
<evidence type="ECO:0000256" key="1">
    <source>
        <dbReference type="ARBA" id="ARBA00006631"/>
    </source>
</evidence>
<dbReference type="EMBL" id="CAJHUB010000675">
    <property type="protein sequence ID" value="CAD7675195.1"/>
    <property type="molecule type" value="Genomic_DNA"/>
</dbReference>
<accession>A0A811YH04</accession>
<dbReference type="Proteomes" id="UP000645828">
    <property type="component" value="Unassembled WGS sequence"/>
</dbReference>
<organism evidence="3 4">
    <name type="scientific">Nyctereutes procyonoides</name>
    <name type="common">Raccoon dog</name>
    <name type="synonym">Canis procyonoides</name>
    <dbReference type="NCBI Taxonomy" id="34880"/>
    <lineage>
        <taxon>Eukaryota</taxon>
        <taxon>Metazoa</taxon>
        <taxon>Chordata</taxon>
        <taxon>Craniata</taxon>
        <taxon>Vertebrata</taxon>
        <taxon>Euteleostomi</taxon>
        <taxon>Mammalia</taxon>
        <taxon>Eutheria</taxon>
        <taxon>Laurasiatheria</taxon>
        <taxon>Carnivora</taxon>
        <taxon>Caniformia</taxon>
        <taxon>Canidae</taxon>
        <taxon>Nyctereutes</taxon>
    </lineage>
</organism>
<sequence>MDEGDKAIKQEEKEEQKNLKEPKAKAMGKGSLATGVIKKCGKNQAVPCT</sequence>
<comment type="caution">
    <text evidence="3">The sequence shown here is derived from an EMBL/GenBank/DDBJ whole genome shotgun (WGS) entry which is preliminary data.</text>
</comment>
<dbReference type="AlphaFoldDB" id="A0A811YH04"/>
<name>A0A811YH04_NYCPR</name>
<keyword evidence="4" id="KW-1185">Reference proteome</keyword>
<evidence type="ECO:0000256" key="2">
    <source>
        <dbReference type="SAM" id="MobiDB-lite"/>
    </source>
</evidence>
<reference evidence="3" key="1">
    <citation type="submission" date="2020-12" db="EMBL/GenBank/DDBJ databases">
        <authorList>
            <consortium name="Molecular Ecology Group"/>
        </authorList>
    </citation>
    <scope>NUCLEOTIDE SEQUENCE</scope>
    <source>
        <strain evidence="3">TBG_1078</strain>
    </source>
</reference>
<proteinExistence type="inferred from homology"/>
<gene>
    <name evidence="3" type="ORF">NYPRO_LOCUS7990</name>
</gene>
<dbReference type="Pfam" id="PF09072">
    <property type="entry name" value="TMA7"/>
    <property type="match status" value="1"/>
</dbReference>
<evidence type="ECO:0000313" key="4">
    <source>
        <dbReference type="Proteomes" id="UP000645828"/>
    </source>
</evidence>
<comment type="similarity">
    <text evidence="1">Belongs to the TMA7 family.</text>
</comment>
<evidence type="ECO:0000313" key="3">
    <source>
        <dbReference type="EMBL" id="CAD7675195.1"/>
    </source>
</evidence>